<accession>A0ACC3NEZ3</accession>
<comment type="caution">
    <text evidence="1">The sequence shown here is derived from an EMBL/GenBank/DDBJ whole genome shotgun (WGS) entry which is preliminary data.</text>
</comment>
<proteinExistence type="predicted"/>
<gene>
    <name evidence="1" type="ORF">LTR37_007841</name>
</gene>
<dbReference type="EMBL" id="JAUTXU010000056">
    <property type="protein sequence ID" value="KAK3714255.1"/>
    <property type="molecule type" value="Genomic_DNA"/>
</dbReference>
<keyword evidence="2" id="KW-1185">Reference proteome</keyword>
<evidence type="ECO:0000313" key="2">
    <source>
        <dbReference type="Proteomes" id="UP001281147"/>
    </source>
</evidence>
<sequence>MATTSPEHGASGEDFVYSPLKDATREIRVAHLSADLAVTPDGKQIPQCTLEHCDLEPSTQYTALSYAWGDAADTTPILLDGRQKQVTKSLASFLLSHSSNLRGSNMKGEPFWIDALCINQSDDTEKNHQVAMMDRIFKNAAHMYIWLGEASEDSHLVFLLLRGLAVSYDEVATFEEASSDRSTNPIDGGVDHLSRCFQKHLKALNSLVSRPWWERAWVQQEVYFAPRHKTFMICGKDGMRWHDVVLGYSTLCYLRQKSKQRAHQYTVHNILNCITKMTPTCRHSDHQSWANDRTLTISLAQHLYQNRISHYPRMASLPVDHVYTSVDKIVQPDYSRSMEEVYIETARHTLRAVEAVTFSFRDGLSHDISLPSWVPNWSGEFIRAPLPNAEDIFIRQYTDRYTASGIDSEFSHQAFGPKLQVQGAQLDLVGDEVKLSSLFWSEKRCSSANFSRREWLKKYRDFIDSLLSQKDLSAGLFNDVWWRIPIADSCWSYTDMRYSRASSTSRGAFHELLRMSRLGLTANAELGSLVEDEQRFGVVEYLKDMDSSRNRMPFVSASGRIGLGPTEIEPGDKIFIILGHKVPIILRDAGNGELRIVGDAYVYGLMDGEAMEQDPKIEMITLV</sequence>
<dbReference type="Proteomes" id="UP001281147">
    <property type="component" value="Unassembled WGS sequence"/>
</dbReference>
<reference evidence="1" key="1">
    <citation type="submission" date="2023-07" db="EMBL/GenBank/DDBJ databases">
        <title>Black Yeasts Isolated from many extreme environments.</title>
        <authorList>
            <person name="Coleine C."/>
            <person name="Stajich J.E."/>
            <person name="Selbmann L."/>
        </authorList>
    </citation>
    <scope>NUCLEOTIDE SEQUENCE</scope>
    <source>
        <strain evidence="1">CCFEE 5714</strain>
    </source>
</reference>
<protein>
    <submittedName>
        <fullName evidence="1">Uncharacterized protein</fullName>
    </submittedName>
</protein>
<evidence type="ECO:0000313" key="1">
    <source>
        <dbReference type="EMBL" id="KAK3714255.1"/>
    </source>
</evidence>
<organism evidence="1 2">
    <name type="scientific">Vermiconidia calcicola</name>
    <dbReference type="NCBI Taxonomy" id="1690605"/>
    <lineage>
        <taxon>Eukaryota</taxon>
        <taxon>Fungi</taxon>
        <taxon>Dikarya</taxon>
        <taxon>Ascomycota</taxon>
        <taxon>Pezizomycotina</taxon>
        <taxon>Dothideomycetes</taxon>
        <taxon>Dothideomycetidae</taxon>
        <taxon>Mycosphaerellales</taxon>
        <taxon>Extremaceae</taxon>
        <taxon>Vermiconidia</taxon>
    </lineage>
</organism>
<name>A0ACC3NEZ3_9PEZI</name>